<feature type="compositionally biased region" description="Gly residues" evidence="9">
    <location>
        <begin position="526"/>
        <end position="536"/>
    </location>
</feature>
<evidence type="ECO:0000256" key="9">
    <source>
        <dbReference type="SAM" id="MobiDB-lite"/>
    </source>
</evidence>
<reference evidence="10 11" key="1">
    <citation type="journal article" date="2011" name="Science">
        <title>The Selaginella genome identifies genetic changes associated with the evolution of vascular plants.</title>
        <authorList>
            <person name="Banks J.A."/>
            <person name="Nishiyama T."/>
            <person name="Hasebe M."/>
            <person name="Bowman J.L."/>
            <person name="Gribskov M."/>
            <person name="dePamphilis C."/>
            <person name="Albert V.A."/>
            <person name="Aono N."/>
            <person name="Aoyama T."/>
            <person name="Ambrose B.A."/>
            <person name="Ashton N.W."/>
            <person name="Axtell M.J."/>
            <person name="Barker E."/>
            <person name="Barker M.S."/>
            <person name="Bennetzen J.L."/>
            <person name="Bonawitz N.D."/>
            <person name="Chapple C."/>
            <person name="Cheng C."/>
            <person name="Correa L.G."/>
            <person name="Dacre M."/>
            <person name="DeBarry J."/>
            <person name="Dreyer I."/>
            <person name="Elias M."/>
            <person name="Engstrom E.M."/>
            <person name="Estelle M."/>
            <person name="Feng L."/>
            <person name="Finet C."/>
            <person name="Floyd S.K."/>
            <person name="Frommer W.B."/>
            <person name="Fujita T."/>
            <person name="Gramzow L."/>
            <person name="Gutensohn M."/>
            <person name="Harholt J."/>
            <person name="Hattori M."/>
            <person name="Heyl A."/>
            <person name="Hirai T."/>
            <person name="Hiwatashi Y."/>
            <person name="Ishikawa M."/>
            <person name="Iwata M."/>
            <person name="Karol K.G."/>
            <person name="Koehler B."/>
            <person name="Kolukisaoglu U."/>
            <person name="Kubo M."/>
            <person name="Kurata T."/>
            <person name="Lalonde S."/>
            <person name="Li K."/>
            <person name="Li Y."/>
            <person name="Litt A."/>
            <person name="Lyons E."/>
            <person name="Manning G."/>
            <person name="Maruyama T."/>
            <person name="Michael T.P."/>
            <person name="Mikami K."/>
            <person name="Miyazaki S."/>
            <person name="Morinaga S."/>
            <person name="Murata T."/>
            <person name="Mueller-Roeber B."/>
            <person name="Nelson D.R."/>
            <person name="Obara M."/>
            <person name="Oguri Y."/>
            <person name="Olmstead R.G."/>
            <person name="Onodera N."/>
            <person name="Petersen B.L."/>
            <person name="Pils B."/>
            <person name="Prigge M."/>
            <person name="Rensing S.A."/>
            <person name="Riano-Pachon D.M."/>
            <person name="Roberts A.W."/>
            <person name="Sato Y."/>
            <person name="Scheller H.V."/>
            <person name="Schulz B."/>
            <person name="Schulz C."/>
            <person name="Shakirov E.V."/>
            <person name="Shibagaki N."/>
            <person name="Shinohara N."/>
            <person name="Shippen D.E."/>
            <person name="Soerensen I."/>
            <person name="Sotooka R."/>
            <person name="Sugimoto N."/>
            <person name="Sugita M."/>
            <person name="Sumikawa N."/>
            <person name="Tanurdzic M."/>
            <person name="Theissen G."/>
            <person name="Ulvskov P."/>
            <person name="Wakazuki S."/>
            <person name="Weng J.K."/>
            <person name="Willats W.W."/>
            <person name="Wipf D."/>
            <person name="Wolf P.G."/>
            <person name="Yang L."/>
            <person name="Zimmer A.D."/>
            <person name="Zhu Q."/>
            <person name="Mitros T."/>
            <person name="Hellsten U."/>
            <person name="Loque D."/>
            <person name="Otillar R."/>
            <person name="Salamov A."/>
            <person name="Schmutz J."/>
            <person name="Shapiro H."/>
            <person name="Lindquist E."/>
            <person name="Lucas S."/>
            <person name="Rokhsar D."/>
            <person name="Grigoriev I.V."/>
        </authorList>
    </citation>
    <scope>NUCLEOTIDE SEQUENCE [LARGE SCALE GENOMIC DNA]</scope>
</reference>
<dbReference type="eggNOG" id="KOG4302">
    <property type="taxonomic scope" value="Eukaryota"/>
</dbReference>
<name>D8S670_SELML</name>
<dbReference type="GO" id="GO:0008017">
    <property type="term" value="F:microtubule binding"/>
    <property type="evidence" value="ECO:0000318"/>
    <property type="project" value="GO_Central"/>
</dbReference>
<dbReference type="FunCoup" id="D8S670">
    <property type="interactions" value="3543"/>
</dbReference>
<dbReference type="EMBL" id="GL377603">
    <property type="protein sequence ID" value="EFJ20183.1"/>
    <property type="molecule type" value="Genomic_DNA"/>
</dbReference>
<keyword evidence="4" id="KW-0963">Cytoplasm</keyword>
<evidence type="ECO:0000256" key="2">
    <source>
        <dbReference type="ARBA" id="ARBA00004496"/>
    </source>
</evidence>
<dbReference type="KEGG" id="smo:SELMODRAFT_109421"/>
<keyword evidence="11" id="KW-1185">Reference proteome</keyword>
<keyword evidence="7" id="KW-0539">Nucleus</keyword>
<evidence type="ECO:0000256" key="8">
    <source>
        <dbReference type="SAM" id="Coils"/>
    </source>
</evidence>
<feature type="coiled-coil region" evidence="8">
    <location>
        <begin position="208"/>
        <end position="242"/>
    </location>
</feature>
<dbReference type="GO" id="GO:0005874">
    <property type="term" value="C:microtubule"/>
    <property type="evidence" value="ECO:0007669"/>
    <property type="project" value="UniProtKB-KW"/>
</dbReference>
<gene>
    <name evidence="10" type="ORF">SELMODRAFT_109421</name>
</gene>
<dbReference type="FunFam" id="1.20.58.1520:FF:000002">
    <property type="entry name" value="65-kDa microtubule-associated protein 6"/>
    <property type="match status" value="1"/>
</dbReference>
<keyword evidence="6" id="KW-0493">Microtubule</keyword>
<dbReference type="GO" id="GO:0005634">
    <property type="term" value="C:nucleus"/>
    <property type="evidence" value="ECO:0007669"/>
    <property type="project" value="UniProtKB-SubCell"/>
</dbReference>
<dbReference type="STRING" id="88036.D8S670"/>
<evidence type="ECO:0000256" key="6">
    <source>
        <dbReference type="ARBA" id="ARBA00022701"/>
    </source>
</evidence>
<dbReference type="GO" id="GO:0005737">
    <property type="term" value="C:cytoplasm"/>
    <property type="evidence" value="ECO:0000318"/>
    <property type="project" value="GO_Central"/>
</dbReference>
<organism evidence="11">
    <name type="scientific">Selaginella moellendorffii</name>
    <name type="common">Spikemoss</name>
    <dbReference type="NCBI Taxonomy" id="88036"/>
    <lineage>
        <taxon>Eukaryota</taxon>
        <taxon>Viridiplantae</taxon>
        <taxon>Streptophyta</taxon>
        <taxon>Embryophyta</taxon>
        <taxon>Tracheophyta</taxon>
        <taxon>Lycopodiopsida</taxon>
        <taxon>Selaginellales</taxon>
        <taxon>Selaginellaceae</taxon>
        <taxon>Selaginella</taxon>
    </lineage>
</organism>
<feature type="region of interest" description="Disordered" evidence="9">
    <location>
        <begin position="509"/>
        <end position="558"/>
    </location>
</feature>
<dbReference type="PANTHER" id="PTHR19321">
    <property type="entry name" value="PROTEIN REGULATOR OF CYTOKINESIS 1 PRC1-RELATED"/>
    <property type="match status" value="1"/>
</dbReference>
<keyword evidence="5" id="KW-0597">Phosphoprotein</keyword>
<keyword evidence="8" id="KW-0175">Coiled coil</keyword>
<dbReference type="Proteomes" id="UP000001514">
    <property type="component" value="Unassembled WGS sequence"/>
</dbReference>
<dbReference type="InterPro" id="IPR007145">
    <property type="entry name" value="MAP65_Ase1_PRC1"/>
</dbReference>
<feature type="coiled-coil region" evidence="8">
    <location>
        <begin position="448"/>
        <end position="482"/>
    </location>
</feature>
<proteinExistence type="inferred from homology"/>
<comment type="similarity">
    <text evidence="3">Belongs to the MAP65/ASE1 family.</text>
</comment>
<dbReference type="HOGENOM" id="CLU_011760_1_0_1"/>
<dbReference type="PANTHER" id="PTHR19321:SF41">
    <property type="entry name" value="FASCETTO-RELATED"/>
    <property type="match status" value="1"/>
</dbReference>
<evidence type="ECO:0000313" key="11">
    <source>
        <dbReference type="Proteomes" id="UP000001514"/>
    </source>
</evidence>
<comment type="subcellular location">
    <subcellularLocation>
        <location evidence="2">Cytoplasm</location>
    </subcellularLocation>
    <subcellularLocation>
        <location evidence="1">Nucleus</location>
    </subcellularLocation>
</comment>
<sequence length="573" mass="64928">MDAASETTCGSLLRELQHIWDEVGESDEERDRMLLQLEQECLEVYRRKVDQANHGRARLHRALADAEAELAALVSTLGERPIIIENRLGTLKEQFAAVYPIVEEMKQKKEERSRQIADVRFQIQKIRGDIAGAPINDTPVEEDLTLRKLEEYQLQLQALQKEKCDRMNKVMEYVNLIHDLCSVLAIDFLKTVGEVHPSLESLESTHTRSISNETLAKLQNTAQRLQQEKKERMIKLQELGEALIELWSLMDTPSEEQNCFQHITCHLAARDDEVTTPGALSLDVMEQADLEVQRLSHLKISKMKELVLKKRSELEDICRRAHMECDENVSEEKISALIDSGMIDAADLLSNMEDQIGKAKEEAFYRKEIMDKIERWIAACEEESWLEDYSKDENRYSASRGAHLNLKRAERARATVNKLPALIESLKAKARSWEEERGAPFFYDGVSLLAMLEEYNHLRREKEEEKRRMRDHKRIQEQLITEQEVLFGSRPSPIKPNSVKKTAGLGARTMNGAAGGTTPANRRLSMGGGGGGGGRNGRLATTPAPKLEDNNAGGSDSEIASVTTDYRLQVPIL</sequence>
<evidence type="ECO:0000313" key="10">
    <source>
        <dbReference type="EMBL" id="EFJ20183.1"/>
    </source>
</evidence>
<feature type="coiled-coil region" evidence="8">
    <location>
        <begin position="49"/>
        <end position="76"/>
    </location>
</feature>
<dbReference type="GO" id="GO:0005819">
    <property type="term" value="C:spindle"/>
    <property type="evidence" value="ECO:0000318"/>
    <property type="project" value="GO_Central"/>
</dbReference>
<evidence type="ECO:0000256" key="7">
    <source>
        <dbReference type="ARBA" id="ARBA00023242"/>
    </source>
</evidence>
<evidence type="ECO:0000256" key="4">
    <source>
        <dbReference type="ARBA" id="ARBA00022490"/>
    </source>
</evidence>
<evidence type="ECO:0000256" key="3">
    <source>
        <dbReference type="ARBA" id="ARBA00006187"/>
    </source>
</evidence>
<dbReference type="Gene3D" id="1.20.58.1520">
    <property type="match status" value="1"/>
</dbReference>
<accession>D8S670</accession>
<dbReference type="Pfam" id="PF03999">
    <property type="entry name" value="MAP65_ASE1"/>
    <property type="match status" value="1"/>
</dbReference>
<dbReference type="Gramene" id="EFJ20183">
    <property type="protein sequence ID" value="EFJ20183"/>
    <property type="gene ID" value="SELMODRAFT_109421"/>
</dbReference>
<protein>
    <submittedName>
        <fullName evidence="10">Uncharacterized protein</fullName>
    </submittedName>
</protein>
<dbReference type="GO" id="GO:0000226">
    <property type="term" value="P:microtubule cytoskeleton organization"/>
    <property type="evidence" value="ECO:0000318"/>
    <property type="project" value="GO_Central"/>
</dbReference>
<evidence type="ECO:0000256" key="1">
    <source>
        <dbReference type="ARBA" id="ARBA00004123"/>
    </source>
</evidence>
<dbReference type="InParanoid" id="D8S670"/>
<evidence type="ECO:0000256" key="5">
    <source>
        <dbReference type="ARBA" id="ARBA00022553"/>
    </source>
</evidence>
<dbReference type="AlphaFoldDB" id="D8S670"/>
<dbReference type="OMA" id="NTCEERT"/>